<evidence type="ECO:0000313" key="2">
    <source>
        <dbReference type="Proteomes" id="UP000009183"/>
    </source>
</evidence>
<keyword evidence="2" id="KW-1185">Reference proteome</keyword>
<reference evidence="2" key="1">
    <citation type="journal article" date="2007" name="Nature">
        <title>The grapevine genome sequence suggests ancestral hexaploidization in major angiosperm phyla.</title>
        <authorList>
            <consortium name="The French-Italian Public Consortium for Grapevine Genome Characterization."/>
            <person name="Jaillon O."/>
            <person name="Aury J.-M."/>
            <person name="Noel B."/>
            <person name="Policriti A."/>
            <person name="Clepet C."/>
            <person name="Casagrande A."/>
            <person name="Choisne N."/>
            <person name="Aubourg S."/>
            <person name="Vitulo N."/>
            <person name="Jubin C."/>
            <person name="Vezzi A."/>
            <person name="Legeai F."/>
            <person name="Hugueney P."/>
            <person name="Dasilva C."/>
            <person name="Horner D."/>
            <person name="Mica E."/>
            <person name="Jublot D."/>
            <person name="Poulain J."/>
            <person name="Bruyere C."/>
            <person name="Billault A."/>
            <person name="Segurens B."/>
            <person name="Gouyvenoux M."/>
            <person name="Ugarte E."/>
            <person name="Cattonaro F."/>
            <person name="Anthouard V."/>
            <person name="Vico V."/>
            <person name="Del Fabbro C."/>
            <person name="Alaux M."/>
            <person name="Di Gaspero G."/>
            <person name="Dumas V."/>
            <person name="Felice N."/>
            <person name="Paillard S."/>
            <person name="Juman I."/>
            <person name="Moroldo M."/>
            <person name="Scalabrin S."/>
            <person name="Canaguier A."/>
            <person name="Le Clainche I."/>
            <person name="Malacrida G."/>
            <person name="Durand E."/>
            <person name="Pesole G."/>
            <person name="Laucou V."/>
            <person name="Chatelet P."/>
            <person name="Merdinoglu D."/>
            <person name="Delledonne M."/>
            <person name="Pezzotti M."/>
            <person name="Lecharny A."/>
            <person name="Scarpelli C."/>
            <person name="Artiguenave F."/>
            <person name="Pe M.E."/>
            <person name="Valle G."/>
            <person name="Morgante M."/>
            <person name="Caboche M."/>
            <person name="Adam-Blondon A.-F."/>
            <person name="Weissenbach J."/>
            <person name="Quetier F."/>
            <person name="Wincker P."/>
        </authorList>
    </citation>
    <scope>NUCLEOTIDE SEQUENCE [LARGE SCALE GENOMIC DNA]</scope>
    <source>
        <strain evidence="2">cv. Pinot noir / PN40024</strain>
    </source>
</reference>
<proteinExistence type="predicted"/>
<evidence type="ECO:0000313" key="1">
    <source>
        <dbReference type="EMBL" id="CCB61420.1"/>
    </source>
</evidence>
<dbReference type="AlphaFoldDB" id="F6I3A2"/>
<dbReference type="InParanoid" id="F6I3A2"/>
<accession>F6I3A2</accession>
<gene>
    <name evidence="1" type="ordered locus">VIT_15s0048g00290</name>
</gene>
<dbReference type="Proteomes" id="UP000009183">
    <property type="component" value="Chromosome 15"/>
</dbReference>
<sequence length="27" mass="3148">MLILVSPKLNLRSETSNFPHDTFNFII</sequence>
<dbReference type="HOGENOM" id="CLU_3415639_0_0_1"/>
<organism evidence="1 2">
    <name type="scientific">Vitis vinifera</name>
    <name type="common">Grape</name>
    <dbReference type="NCBI Taxonomy" id="29760"/>
    <lineage>
        <taxon>Eukaryota</taxon>
        <taxon>Viridiplantae</taxon>
        <taxon>Streptophyta</taxon>
        <taxon>Embryophyta</taxon>
        <taxon>Tracheophyta</taxon>
        <taxon>Spermatophyta</taxon>
        <taxon>Magnoliopsida</taxon>
        <taxon>eudicotyledons</taxon>
        <taxon>Gunneridae</taxon>
        <taxon>Pentapetalae</taxon>
        <taxon>rosids</taxon>
        <taxon>Vitales</taxon>
        <taxon>Vitaceae</taxon>
        <taxon>Viteae</taxon>
        <taxon>Vitis</taxon>
    </lineage>
</organism>
<protein>
    <submittedName>
        <fullName evidence="1">Uncharacterized protein</fullName>
    </submittedName>
</protein>
<dbReference type="EMBL" id="FN596739">
    <property type="protein sequence ID" value="CCB61420.1"/>
    <property type="molecule type" value="Genomic_DNA"/>
</dbReference>
<dbReference type="PaxDb" id="29760-VIT_15s0048g00290.t01"/>
<name>F6I3A2_VITVI</name>